<dbReference type="Pfam" id="PF09209">
    <property type="entry name" value="CecR_C"/>
    <property type="match status" value="1"/>
</dbReference>
<comment type="caution">
    <text evidence="7">The sequence shown here is derived from an EMBL/GenBank/DDBJ whole genome shotgun (WGS) entry which is preliminary data.</text>
</comment>
<feature type="compositionally biased region" description="Basic and acidic residues" evidence="5">
    <location>
        <begin position="25"/>
        <end position="35"/>
    </location>
</feature>
<dbReference type="InterPro" id="IPR050109">
    <property type="entry name" value="HTH-type_TetR-like_transc_reg"/>
</dbReference>
<dbReference type="AlphaFoldDB" id="A0A327JIF2"/>
<reference evidence="7 8" key="1">
    <citation type="submission" date="2017-07" db="EMBL/GenBank/DDBJ databases">
        <title>Draft Genome Sequences of Select Purple Nonsulfur Bacteria.</title>
        <authorList>
            <person name="Lasarre B."/>
            <person name="Mckinlay J.B."/>
        </authorList>
    </citation>
    <scope>NUCLEOTIDE SEQUENCE [LARGE SCALE GENOMIC DNA]</scope>
    <source>
        <strain evidence="7 8">DSM 11290</strain>
    </source>
</reference>
<dbReference type="SUPFAM" id="SSF48498">
    <property type="entry name" value="Tetracyclin repressor-like, C-terminal domain"/>
    <property type="match status" value="1"/>
</dbReference>
<dbReference type="PRINTS" id="PR00455">
    <property type="entry name" value="HTHTETR"/>
</dbReference>
<dbReference type="GO" id="GO:0000976">
    <property type="term" value="F:transcription cis-regulatory region binding"/>
    <property type="evidence" value="ECO:0007669"/>
    <property type="project" value="TreeGrafter"/>
</dbReference>
<feature type="DNA-binding region" description="H-T-H motif" evidence="4">
    <location>
        <begin position="64"/>
        <end position="83"/>
    </location>
</feature>
<protein>
    <recommendedName>
        <fullName evidence="6">HTH tetR-type domain-containing protein</fullName>
    </recommendedName>
</protein>
<evidence type="ECO:0000256" key="3">
    <source>
        <dbReference type="ARBA" id="ARBA00023163"/>
    </source>
</evidence>
<proteinExistence type="predicted"/>
<dbReference type="Proteomes" id="UP000249299">
    <property type="component" value="Unassembled WGS sequence"/>
</dbReference>
<dbReference type="Gene3D" id="1.10.10.60">
    <property type="entry name" value="Homeodomain-like"/>
    <property type="match status" value="1"/>
</dbReference>
<keyword evidence="3" id="KW-0804">Transcription</keyword>
<organism evidence="7 8">
    <name type="scientific">Rhodobium orientis</name>
    <dbReference type="NCBI Taxonomy" id="34017"/>
    <lineage>
        <taxon>Bacteria</taxon>
        <taxon>Pseudomonadati</taxon>
        <taxon>Pseudomonadota</taxon>
        <taxon>Alphaproteobacteria</taxon>
        <taxon>Hyphomicrobiales</taxon>
        <taxon>Rhodobiaceae</taxon>
        <taxon>Rhodobium</taxon>
    </lineage>
</organism>
<dbReference type="PANTHER" id="PTHR30055">
    <property type="entry name" value="HTH-TYPE TRANSCRIPTIONAL REGULATOR RUTR"/>
    <property type="match status" value="1"/>
</dbReference>
<dbReference type="InterPro" id="IPR036271">
    <property type="entry name" value="Tet_transcr_reg_TetR-rel_C_sf"/>
</dbReference>
<name>A0A327JIF2_9HYPH</name>
<evidence type="ECO:0000256" key="4">
    <source>
        <dbReference type="PROSITE-ProRule" id="PRU00335"/>
    </source>
</evidence>
<dbReference type="InterPro" id="IPR001647">
    <property type="entry name" value="HTH_TetR"/>
</dbReference>
<evidence type="ECO:0000259" key="6">
    <source>
        <dbReference type="PROSITE" id="PS50977"/>
    </source>
</evidence>
<feature type="compositionally biased region" description="Basic residues" evidence="5">
    <location>
        <begin position="1"/>
        <end position="10"/>
    </location>
</feature>
<evidence type="ECO:0000256" key="5">
    <source>
        <dbReference type="SAM" id="MobiDB-lite"/>
    </source>
</evidence>
<dbReference type="OrthoDB" id="2356263at2"/>
<evidence type="ECO:0000313" key="7">
    <source>
        <dbReference type="EMBL" id="RAI25104.1"/>
    </source>
</evidence>
<dbReference type="Pfam" id="PF00440">
    <property type="entry name" value="TetR_N"/>
    <property type="match status" value="1"/>
</dbReference>
<evidence type="ECO:0000256" key="1">
    <source>
        <dbReference type="ARBA" id="ARBA00023015"/>
    </source>
</evidence>
<feature type="domain" description="HTH tetR-type" evidence="6">
    <location>
        <begin position="41"/>
        <end position="101"/>
    </location>
</feature>
<keyword evidence="8" id="KW-1185">Reference proteome</keyword>
<sequence>MSSGKKRGQRRWSSAAPGAGTTTKRTNEPMDDKTKAPPPPSPGRQKLLDAAIALFGRKGFDATTTREIAEAAGVNIANIAYHFGGKEGLYRACAEELGRAIRPRVTDVLSRKAPETPQEARNAIAEILSRMVHLIIREPALENPSRFILREYFDPTPTLHLLYQSLMEPISSRLTALWATAVGADPEAEDTRLAVMGLVGQILAFRVARSIICLRMEWETIGPREAEAIETMVIATLDARIAAARKERP</sequence>
<dbReference type="InterPro" id="IPR009057">
    <property type="entry name" value="Homeodomain-like_sf"/>
</dbReference>
<evidence type="ECO:0000256" key="2">
    <source>
        <dbReference type="ARBA" id="ARBA00023125"/>
    </source>
</evidence>
<keyword evidence="2 4" id="KW-0238">DNA-binding</keyword>
<gene>
    <name evidence="7" type="ORF">CH339_19720</name>
</gene>
<feature type="region of interest" description="Disordered" evidence="5">
    <location>
        <begin position="1"/>
        <end position="45"/>
    </location>
</feature>
<dbReference type="InterPro" id="IPR015292">
    <property type="entry name" value="Tscrpt_reg_YbiH_C"/>
</dbReference>
<dbReference type="GO" id="GO:0003700">
    <property type="term" value="F:DNA-binding transcription factor activity"/>
    <property type="evidence" value="ECO:0007669"/>
    <property type="project" value="TreeGrafter"/>
</dbReference>
<dbReference type="Gene3D" id="1.10.357.10">
    <property type="entry name" value="Tetracycline Repressor, domain 2"/>
    <property type="match status" value="1"/>
</dbReference>
<dbReference type="SUPFAM" id="SSF46689">
    <property type="entry name" value="Homeodomain-like"/>
    <property type="match status" value="1"/>
</dbReference>
<dbReference type="EMBL" id="NPEV01000056">
    <property type="protein sequence ID" value="RAI25104.1"/>
    <property type="molecule type" value="Genomic_DNA"/>
</dbReference>
<evidence type="ECO:0000313" key="8">
    <source>
        <dbReference type="Proteomes" id="UP000249299"/>
    </source>
</evidence>
<keyword evidence="1" id="KW-0805">Transcription regulation</keyword>
<dbReference type="PANTHER" id="PTHR30055:SF234">
    <property type="entry name" value="HTH-TYPE TRANSCRIPTIONAL REGULATOR BETI"/>
    <property type="match status" value="1"/>
</dbReference>
<accession>A0A327JIF2</accession>
<dbReference type="PROSITE" id="PS50977">
    <property type="entry name" value="HTH_TETR_2"/>
    <property type="match status" value="1"/>
</dbReference>